<evidence type="ECO:0000313" key="2">
    <source>
        <dbReference type="EMBL" id="ORY06133.1"/>
    </source>
</evidence>
<organism evidence="2 3">
    <name type="scientific">Clohesyomyces aquaticus</name>
    <dbReference type="NCBI Taxonomy" id="1231657"/>
    <lineage>
        <taxon>Eukaryota</taxon>
        <taxon>Fungi</taxon>
        <taxon>Dikarya</taxon>
        <taxon>Ascomycota</taxon>
        <taxon>Pezizomycotina</taxon>
        <taxon>Dothideomycetes</taxon>
        <taxon>Pleosporomycetidae</taxon>
        <taxon>Pleosporales</taxon>
        <taxon>Lindgomycetaceae</taxon>
        <taxon>Clohesyomyces</taxon>
    </lineage>
</organism>
<keyword evidence="3" id="KW-1185">Reference proteome</keyword>
<dbReference type="AlphaFoldDB" id="A0A1Y1Z7A4"/>
<accession>A0A1Y1Z7A4</accession>
<reference evidence="2 3" key="1">
    <citation type="submission" date="2016-07" db="EMBL/GenBank/DDBJ databases">
        <title>Pervasive Adenine N6-methylation of Active Genes in Fungi.</title>
        <authorList>
            <consortium name="DOE Joint Genome Institute"/>
            <person name="Mondo S.J."/>
            <person name="Dannebaum R.O."/>
            <person name="Kuo R.C."/>
            <person name="Labutti K."/>
            <person name="Haridas S."/>
            <person name="Kuo A."/>
            <person name="Salamov A."/>
            <person name="Ahrendt S.R."/>
            <person name="Lipzen A."/>
            <person name="Sullivan W."/>
            <person name="Andreopoulos W.B."/>
            <person name="Clum A."/>
            <person name="Lindquist E."/>
            <person name="Daum C."/>
            <person name="Ramamoorthy G.K."/>
            <person name="Gryganskyi A."/>
            <person name="Culley D."/>
            <person name="Magnuson J.K."/>
            <person name="James T.Y."/>
            <person name="O'Malley M.A."/>
            <person name="Stajich J.E."/>
            <person name="Spatafora J.W."/>
            <person name="Visel A."/>
            <person name="Grigoriev I.V."/>
        </authorList>
    </citation>
    <scope>NUCLEOTIDE SEQUENCE [LARGE SCALE GENOMIC DNA]</scope>
    <source>
        <strain evidence="2 3">CBS 115471</strain>
    </source>
</reference>
<name>A0A1Y1Z7A4_9PLEO</name>
<sequence>MPSSTGKLHASNGGHSNTVMDPNSTTTQNKTKVKVKTSNNPSLAKLASSKTNIFIGSMGDQYITIKGAYVRLLAHFSTHAHKELLAKGKSGLFILDRQKPIMA</sequence>
<dbReference type="EMBL" id="MCFA01000119">
    <property type="protein sequence ID" value="ORY06133.1"/>
    <property type="molecule type" value="Genomic_DNA"/>
</dbReference>
<gene>
    <name evidence="2" type="ORF">BCR34DRAFT_666684</name>
</gene>
<evidence type="ECO:0000313" key="3">
    <source>
        <dbReference type="Proteomes" id="UP000193144"/>
    </source>
</evidence>
<dbReference type="Proteomes" id="UP000193144">
    <property type="component" value="Unassembled WGS sequence"/>
</dbReference>
<feature type="compositionally biased region" description="Polar residues" evidence="1">
    <location>
        <begin position="13"/>
        <end position="22"/>
    </location>
</feature>
<proteinExistence type="predicted"/>
<feature type="region of interest" description="Disordered" evidence="1">
    <location>
        <begin position="1"/>
        <end position="39"/>
    </location>
</feature>
<comment type="caution">
    <text evidence="2">The sequence shown here is derived from an EMBL/GenBank/DDBJ whole genome shotgun (WGS) entry which is preliminary data.</text>
</comment>
<evidence type="ECO:0000256" key="1">
    <source>
        <dbReference type="SAM" id="MobiDB-lite"/>
    </source>
</evidence>
<feature type="compositionally biased region" description="Low complexity" evidence="1">
    <location>
        <begin position="23"/>
        <end position="39"/>
    </location>
</feature>
<protein>
    <submittedName>
        <fullName evidence="2">Uncharacterized protein</fullName>
    </submittedName>
</protein>